<reference evidence="1" key="1">
    <citation type="submission" date="2020-03" db="EMBL/GenBank/DDBJ databases">
        <authorList>
            <person name="Weist P."/>
        </authorList>
    </citation>
    <scope>NUCLEOTIDE SEQUENCE</scope>
</reference>
<evidence type="ECO:0000313" key="1">
    <source>
        <dbReference type="EMBL" id="CAB1430756.1"/>
    </source>
</evidence>
<name>A0A9N7YMI6_PLEPL</name>
<organism evidence="1 2">
    <name type="scientific">Pleuronectes platessa</name>
    <name type="common">European plaice</name>
    <dbReference type="NCBI Taxonomy" id="8262"/>
    <lineage>
        <taxon>Eukaryota</taxon>
        <taxon>Metazoa</taxon>
        <taxon>Chordata</taxon>
        <taxon>Craniata</taxon>
        <taxon>Vertebrata</taxon>
        <taxon>Euteleostomi</taxon>
        <taxon>Actinopterygii</taxon>
        <taxon>Neopterygii</taxon>
        <taxon>Teleostei</taxon>
        <taxon>Neoteleostei</taxon>
        <taxon>Acanthomorphata</taxon>
        <taxon>Carangaria</taxon>
        <taxon>Pleuronectiformes</taxon>
        <taxon>Pleuronectoidei</taxon>
        <taxon>Pleuronectidae</taxon>
        <taxon>Pleuronectes</taxon>
    </lineage>
</organism>
<dbReference type="EMBL" id="CADEAL010001265">
    <property type="protein sequence ID" value="CAB1430756.1"/>
    <property type="molecule type" value="Genomic_DNA"/>
</dbReference>
<accession>A0A9N7YMI6</accession>
<dbReference type="Proteomes" id="UP001153269">
    <property type="component" value="Unassembled WGS sequence"/>
</dbReference>
<proteinExistence type="predicted"/>
<keyword evidence="2" id="KW-1185">Reference proteome</keyword>
<gene>
    <name evidence="1" type="ORF">PLEPLA_LOCUS18742</name>
</gene>
<evidence type="ECO:0000313" key="2">
    <source>
        <dbReference type="Proteomes" id="UP001153269"/>
    </source>
</evidence>
<protein>
    <submittedName>
        <fullName evidence="1">Uncharacterized protein</fullName>
    </submittedName>
</protein>
<sequence length="112" mass="12698">MIGREKGAVARLKEDNPELIGDLIPEGELAWQVILDLKEIVELVVAPVHTHETIAYLDVKVSEHRHRLLELIPGREVALVQLEELTDYCPLVAYTVGSRRMVTLKRHIVITD</sequence>
<comment type="caution">
    <text evidence="1">The sequence shown here is derived from an EMBL/GenBank/DDBJ whole genome shotgun (WGS) entry which is preliminary data.</text>
</comment>
<dbReference type="AlphaFoldDB" id="A0A9N7YMI6"/>